<sequence>MYVNKYESKCDTRTVDTIIIQTERALEGSEKYIDLNPIYQRDIVWSDEKQGEFINSVISGIVPNNLILNYDHDDGKEICIDGKQRITSLLRFKNNEICCKITDENDKTYNYYFNKIPSSLKNNDKYKILTQKHRNSFLNRQITFVTYQNLPYMDQVDIFNRIQNGLALTEGEKISSLIIDENINAIINNFFTEKKHLFSKFNNKRENHKIIITNIMMIYNVNKLQTITKSQRNKYLKDLNVTTLNKILSSISPLIDFAFNFLNNDMIPNKISTNLLYSAIFWLMKHKYDLQYKTLSKNIQNQRKYRCVIRLLSKEKTKENIDDTRKKVLDAYKKITMEEVEIEENKINLKSIISNNLDDEISDN</sequence>
<accession>A0A1V0SF45</accession>
<dbReference type="Pfam" id="PF03235">
    <property type="entry name" value="GmrSD_N"/>
    <property type="match status" value="1"/>
</dbReference>
<gene>
    <name evidence="2" type="ORF">Hokovirus_1_228</name>
</gene>
<proteinExistence type="predicted"/>
<dbReference type="InterPro" id="IPR004919">
    <property type="entry name" value="GmrSD_N"/>
</dbReference>
<name>A0A1V0SF45_9VIRU</name>
<evidence type="ECO:0000313" key="2">
    <source>
        <dbReference type="EMBL" id="ARF10349.1"/>
    </source>
</evidence>
<dbReference type="PANTHER" id="PTHR39639:SF1">
    <property type="entry name" value="DUF262 DOMAIN-CONTAINING PROTEIN"/>
    <property type="match status" value="1"/>
</dbReference>
<protein>
    <recommendedName>
        <fullName evidence="1">GmrSD restriction endonucleases N-terminal domain-containing protein</fullName>
    </recommendedName>
</protein>
<feature type="domain" description="GmrSD restriction endonucleases N-terminal" evidence="1">
    <location>
        <begin position="34"/>
        <end position="178"/>
    </location>
</feature>
<dbReference type="EMBL" id="KY684103">
    <property type="protein sequence ID" value="ARF10349.1"/>
    <property type="molecule type" value="Genomic_DNA"/>
</dbReference>
<reference evidence="2" key="1">
    <citation type="journal article" date="2017" name="Science">
        <title>Giant viruses with an expanded complement of translation system components.</title>
        <authorList>
            <person name="Schulz F."/>
            <person name="Yutin N."/>
            <person name="Ivanova N.N."/>
            <person name="Ortega D.R."/>
            <person name="Lee T.K."/>
            <person name="Vierheilig J."/>
            <person name="Daims H."/>
            <person name="Horn M."/>
            <person name="Wagner M."/>
            <person name="Jensen G.J."/>
            <person name="Kyrpides N.C."/>
            <person name="Koonin E.V."/>
            <person name="Woyke T."/>
        </authorList>
    </citation>
    <scope>NUCLEOTIDE SEQUENCE</scope>
    <source>
        <strain evidence="2">HKV1</strain>
    </source>
</reference>
<dbReference type="PANTHER" id="PTHR39639">
    <property type="entry name" value="CHROMOSOME 16, WHOLE GENOME SHOTGUN SEQUENCE"/>
    <property type="match status" value="1"/>
</dbReference>
<organism evidence="2">
    <name type="scientific">Hokovirus HKV1</name>
    <dbReference type="NCBI Taxonomy" id="1977638"/>
    <lineage>
        <taxon>Viruses</taxon>
        <taxon>Varidnaviria</taxon>
        <taxon>Bamfordvirae</taxon>
        <taxon>Nucleocytoviricota</taxon>
        <taxon>Megaviricetes</taxon>
        <taxon>Imitervirales</taxon>
        <taxon>Mimiviridae</taxon>
        <taxon>Klosneuvirinae</taxon>
        <taxon>Hokovirus</taxon>
    </lineage>
</organism>
<evidence type="ECO:0000259" key="1">
    <source>
        <dbReference type="Pfam" id="PF03235"/>
    </source>
</evidence>